<accession>A0AA38P304</accession>
<evidence type="ECO:0000259" key="2">
    <source>
        <dbReference type="Pfam" id="PF13019"/>
    </source>
</evidence>
<feature type="domain" description="Sde2 ubiquitin" evidence="2">
    <location>
        <begin position="3"/>
        <end position="84"/>
    </location>
</feature>
<dbReference type="InterPro" id="IPR024974">
    <property type="entry name" value="Sde2_N"/>
</dbReference>
<gene>
    <name evidence="3" type="ORF">F5878DRAFT_628654</name>
</gene>
<dbReference type="EMBL" id="MU806437">
    <property type="protein sequence ID" value="KAJ3835191.1"/>
    <property type="molecule type" value="Genomic_DNA"/>
</dbReference>
<dbReference type="Proteomes" id="UP001163846">
    <property type="component" value="Unassembled WGS sequence"/>
</dbReference>
<keyword evidence="4" id="KW-1185">Reference proteome</keyword>
<comment type="caution">
    <text evidence="3">The sequence shown here is derived from an EMBL/GenBank/DDBJ whole genome shotgun (WGS) entry which is preliminary data.</text>
</comment>
<sequence length="85" mass="9041">MITNVLVLSFTPFGTLSLAVTPSSTRLSNVLPLLNAKYPLLSSSGLLLSTHSGTQPQDALLFSLLSTNNEPDAFLSLRLSPRLLG</sequence>
<reference evidence="3" key="1">
    <citation type="submission" date="2022-08" db="EMBL/GenBank/DDBJ databases">
        <authorList>
            <consortium name="DOE Joint Genome Institute"/>
            <person name="Min B."/>
            <person name="Riley R."/>
            <person name="Sierra-Patev S."/>
            <person name="Naranjo-Ortiz M."/>
            <person name="Looney B."/>
            <person name="Konkel Z."/>
            <person name="Slot J.C."/>
            <person name="Sakamoto Y."/>
            <person name="Steenwyk J.L."/>
            <person name="Rokas A."/>
            <person name="Carro J."/>
            <person name="Camarero S."/>
            <person name="Ferreira P."/>
            <person name="Molpeceres G."/>
            <person name="Ruiz-Duenas F.J."/>
            <person name="Serrano A."/>
            <person name="Henrissat B."/>
            <person name="Drula E."/>
            <person name="Hughes K.W."/>
            <person name="Mata J.L."/>
            <person name="Ishikawa N.K."/>
            <person name="Vargas-Isla R."/>
            <person name="Ushijima S."/>
            <person name="Smith C.A."/>
            <person name="Ahrendt S."/>
            <person name="Andreopoulos W."/>
            <person name="He G."/>
            <person name="Labutti K."/>
            <person name="Lipzen A."/>
            <person name="Ng V."/>
            <person name="Sandor L."/>
            <person name="Barry K."/>
            <person name="Martinez A.T."/>
            <person name="Xiao Y."/>
            <person name="Gibbons J.G."/>
            <person name="Terashima K."/>
            <person name="Hibbett D.S."/>
            <person name="Grigoriev I.V."/>
        </authorList>
    </citation>
    <scope>NUCLEOTIDE SEQUENCE</scope>
    <source>
        <strain evidence="3">TFB9207</strain>
    </source>
</reference>
<organism evidence="3 4">
    <name type="scientific">Lentinula raphanica</name>
    <dbReference type="NCBI Taxonomy" id="153919"/>
    <lineage>
        <taxon>Eukaryota</taxon>
        <taxon>Fungi</taxon>
        <taxon>Dikarya</taxon>
        <taxon>Basidiomycota</taxon>
        <taxon>Agaricomycotina</taxon>
        <taxon>Agaricomycetes</taxon>
        <taxon>Agaricomycetidae</taxon>
        <taxon>Agaricales</taxon>
        <taxon>Marasmiineae</taxon>
        <taxon>Omphalotaceae</taxon>
        <taxon>Lentinula</taxon>
    </lineage>
</organism>
<evidence type="ECO:0000313" key="3">
    <source>
        <dbReference type="EMBL" id="KAJ3835191.1"/>
    </source>
</evidence>
<dbReference type="AlphaFoldDB" id="A0AA38P304"/>
<keyword evidence="1" id="KW-0732">Signal</keyword>
<evidence type="ECO:0000256" key="1">
    <source>
        <dbReference type="SAM" id="SignalP"/>
    </source>
</evidence>
<evidence type="ECO:0000313" key="4">
    <source>
        <dbReference type="Proteomes" id="UP001163846"/>
    </source>
</evidence>
<feature type="signal peptide" evidence="1">
    <location>
        <begin position="1"/>
        <end position="17"/>
    </location>
</feature>
<dbReference type="Pfam" id="PF13019">
    <property type="entry name" value="Sde2_N_Ubi_yeast"/>
    <property type="match status" value="1"/>
</dbReference>
<feature type="chain" id="PRO_5041266724" description="Sde2 ubiquitin domain-containing protein" evidence="1">
    <location>
        <begin position="18"/>
        <end position="85"/>
    </location>
</feature>
<protein>
    <recommendedName>
        <fullName evidence="2">Sde2 ubiquitin domain-containing protein</fullName>
    </recommendedName>
</protein>
<name>A0AA38P304_9AGAR</name>
<proteinExistence type="predicted"/>
<feature type="non-terminal residue" evidence="3">
    <location>
        <position position="85"/>
    </location>
</feature>